<feature type="non-terminal residue" evidence="1">
    <location>
        <position position="48"/>
    </location>
</feature>
<accession>X0W6P7</accession>
<evidence type="ECO:0000313" key="1">
    <source>
        <dbReference type="EMBL" id="GAG20298.1"/>
    </source>
</evidence>
<name>X0W6P7_9ZZZZ</name>
<dbReference type="AlphaFoldDB" id="X0W6P7"/>
<proteinExistence type="predicted"/>
<comment type="caution">
    <text evidence="1">The sequence shown here is derived from an EMBL/GenBank/DDBJ whole genome shotgun (WGS) entry which is preliminary data.</text>
</comment>
<dbReference type="EMBL" id="BARS01035592">
    <property type="protein sequence ID" value="GAG20298.1"/>
    <property type="molecule type" value="Genomic_DNA"/>
</dbReference>
<sequence length="48" mass="5260">MSKLQAYLSKKGAFPSLETLVRRIDEISTLPQVAVRVMEVANEPKSGA</sequence>
<reference evidence="1" key="1">
    <citation type="journal article" date="2014" name="Front. Microbiol.">
        <title>High frequency of phylogenetically diverse reductive dehalogenase-homologous genes in deep subseafloor sedimentary metagenomes.</title>
        <authorList>
            <person name="Kawai M."/>
            <person name="Futagami T."/>
            <person name="Toyoda A."/>
            <person name="Takaki Y."/>
            <person name="Nishi S."/>
            <person name="Hori S."/>
            <person name="Arai W."/>
            <person name="Tsubouchi T."/>
            <person name="Morono Y."/>
            <person name="Uchiyama I."/>
            <person name="Ito T."/>
            <person name="Fujiyama A."/>
            <person name="Inagaki F."/>
            <person name="Takami H."/>
        </authorList>
    </citation>
    <scope>NUCLEOTIDE SEQUENCE</scope>
    <source>
        <strain evidence="1">Expedition CK06-06</strain>
    </source>
</reference>
<gene>
    <name evidence="1" type="ORF">S01H1_54823</name>
</gene>
<protein>
    <submittedName>
        <fullName evidence="1">Uncharacterized protein</fullName>
    </submittedName>
</protein>
<organism evidence="1">
    <name type="scientific">marine sediment metagenome</name>
    <dbReference type="NCBI Taxonomy" id="412755"/>
    <lineage>
        <taxon>unclassified sequences</taxon>
        <taxon>metagenomes</taxon>
        <taxon>ecological metagenomes</taxon>
    </lineage>
</organism>